<protein>
    <submittedName>
        <fullName evidence="2">Uncharacterized protein</fullName>
    </submittedName>
</protein>
<dbReference type="Proteomes" id="UP001054837">
    <property type="component" value="Unassembled WGS sequence"/>
</dbReference>
<evidence type="ECO:0000313" key="3">
    <source>
        <dbReference type="Proteomes" id="UP001054837"/>
    </source>
</evidence>
<gene>
    <name evidence="2" type="ORF">CDAR_387881</name>
</gene>
<evidence type="ECO:0000256" key="1">
    <source>
        <dbReference type="SAM" id="MobiDB-lite"/>
    </source>
</evidence>
<name>A0AAV4SUV9_9ARAC</name>
<dbReference type="AlphaFoldDB" id="A0AAV4SUV9"/>
<keyword evidence="3" id="KW-1185">Reference proteome</keyword>
<evidence type="ECO:0000313" key="2">
    <source>
        <dbReference type="EMBL" id="GIY37079.1"/>
    </source>
</evidence>
<organism evidence="2 3">
    <name type="scientific">Caerostris darwini</name>
    <dbReference type="NCBI Taxonomy" id="1538125"/>
    <lineage>
        <taxon>Eukaryota</taxon>
        <taxon>Metazoa</taxon>
        <taxon>Ecdysozoa</taxon>
        <taxon>Arthropoda</taxon>
        <taxon>Chelicerata</taxon>
        <taxon>Arachnida</taxon>
        <taxon>Araneae</taxon>
        <taxon>Araneomorphae</taxon>
        <taxon>Entelegynae</taxon>
        <taxon>Araneoidea</taxon>
        <taxon>Araneidae</taxon>
        <taxon>Caerostris</taxon>
    </lineage>
</organism>
<accession>A0AAV4SUV9</accession>
<feature type="region of interest" description="Disordered" evidence="1">
    <location>
        <begin position="1"/>
        <end position="26"/>
    </location>
</feature>
<proteinExistence type="predicted"/>
<reference evidence="2 3" key="1">
    <citation type="submission" date="2021-06" db="EMBL/GenBank/DDBJ databases">
        <title>Caerostris darwini draft genome.</title>
        <authorList>
            <person name="Kono N."/>
            <person name="Arakawa K."/>
        </authorList>
    </citation>
    <scope>NUCLEOTIDE SEQUENCE [LARGE SCALE GENOMIC DNA]</scope>
</reference>
<sequence length="73" mass="7912">MRLSDTLHPRGPTNHSSDPRSKVSRSQVLLVTGRKSRKEQRFCQICLSASTTHLDEAKGRRRPVGGLGGVGSG</sequence>
<comment type="caution">
    <text evidence="2">The sequence shown here is derived from an EMBL/GenBank/DDBJ whole genome shotgun (WGS) entry which is preliminary data.</text>
</comment>
<dbReference type="EMBL" id="BPLQ01008398">
    <property type="protein sequence ID" value="GIY37079.1"/>
    <property type="molecule type" value="Genomic_DNA"/>
</dbReference>